<gene>
    <name evidence="3" type="ORF">SAMN04488058_111108</name>
</gene>
<sequence>MKILPLTALLTLSLAAAQTTQAQTTQPIPAELRARYEALRDATLKGDLQAVRAFYLPDARLTDVNGQPLSLNAALEALNPQVVTFEKLTYELRGAVLSGDQATVQVWQRVEGKVTPLPGTSQAFGGDALSEDLWRKVNGEWLIAGSRALESETRIAGQVIRQRAPAPVSDTELVARRAALAGLARPLSTLDPAARNAEFSWLGELVKGVRVLGAGEGSHGTAEHFQLKDRVFRELVRDHGFTVLALEDSYASGDAVDRYVRGEGPDDADAATAQLEIGVWQTQEVRDLLRWMRAYNAARGDRPELRVVGIDMQMPTTSVAVLTQLAPQNPRLQAALAPLRPLEPQFWFALAEDKDEARYARLLGQITELRRAVDALPAGTPQRAQLVHLAETVRQGATFWRGLADFSRANLIRDAAMGANTRSAFDTLFPGQRGMLWAHNFHVSKVPAQGQTYANLGQHLARAWGGAYRALGFSFAGGEVRAVSTDPAKQREGFVPMSLSPAPETSLDALIASEAPAAYLNTAQALATPALRGWFSAPLGVAAVGATYAPGSTSYANVNLPQAFDGMIFVKRSTATKLLEKR</sequence>
<feature type="chain" id="PRO_5011760221" evidence="1">
    <location>
        <begin position="23"/>
        <end position="582"/>
    </location>
</feature>
<dbReference type="Gene3D" id="3.30.1870.10">
    <property type="entry name" value="EreA-like, domain 2"/>
    <property type="match status" value="1"/>
</dbReference>
<feature type="signal peptide" evidence="1">
    <location>
        <begin position="1"/>
        <end position="22"/>
    </location>
</feature>
<dbReference type="SUPFAM" id="SSF159501">
    <property type="entry name" value="EreA/ChaN-like"/>
    <property type="match status" value="1"/>
</dbReference>
<dbReference type="STRING" id="856736.SAMN04488058_111108"/>
<reference evidence="4" key="1">
    <citation type="submission" date="2016-10" db="EMBL/GenBank/DDBJ databases">
        <authorList>
            <person name="Varghese N."/>
            <person name="Submissions S."/>
        </authorList>
    </citation>
    <scope>NUCLEOTIDE SEQUENCE [LARGE SCALE GENOMIC DNA]</scope>
    <source>
        <strain evidence="4">CGMCC 1.10218</strain>
    </source>
</reference>
<dbReference type="Gene3D" id="3.40.1660.10">
    <property type="entry name" value="EreA-like (biosynthetic domain)"/>
    <property type="match status" value="1"/>
</dbReference>
<proteinExistence type="predicted"/>
<dbReference type="InterPro" id="IPR052036">
    <property type="entry name" value="Hydrolase/PRTase-associated"/>
</dbReference>
<keyword evidence="1" id="KW-0732">Signal</keyword>
<dbReference type="CDD" id="cd14728">
    <property type="entry name" value="Ere-like"/>
    <property type="match status" value="1"/>
</dbReference>
<dbReference type="InterPro" id="IPR007815">
    <property type="entry name" value="Emycin_Estase"/>
</dbReference>
<dbReference type="OrthoDB" id="9810066at2"/>
<evidence type="ECO:0000259" key="2">
    <source>
        <dbReference type="Pfam" id="PF14534"/>
    </source>
</evidence>
<name>A0A1H7A4Q9_9DEIO</name>
<accession>A0A1H7A4Q9</accession>
<keyword evidence="4" id="KW-1185">Reference proteome</keyword>
<dbReference type="Pfam" id="PF14534">
    <property type="entry name" value="DUF4440"/>
    <property type="match status" value="1"/>
</dbReference>
<evidence type="ECO:0000256" key="1">
    <source>
        <dbReference type="SAM" id="SignalP"/>
    </source>
</evidence>
<dbReference type="Proteomes" id="UP000199223">
    <property type="component" value="Unassembled WGS sequence"/>
</dbReference>
<dbReference type="Pfam" id="PF05139">
    <property type="entry name" value="Erythro_esteras"/>
    <property type="match status" value="1"/>
</dbReference>
<evidence type="ECO:0000313" key="4">
    <source>
        <dbReference type="Proteomes" id="UP000199223"/>
    </source>
</evidence>
<dbReference type="RefSeq" id="WP_092264930.1">
    <property type="nucleotide sequence ID" value="NZ_FNZA01000011.1"/>
</dbReference>
<dbReference type="Gene3D" id="1.20.1440.30">
    <property type="entry name" value="Biosynthetic Protein domain"/>
    <property type="match status" value="1"/>
</dbReference>
<dbReference type="InterPro" id="IPR027843">
    <property type="entry name" value="DUF4440"/>
</dbReference>
<dbReference type="InterPro" id="IPR032710">
    <property type="entry name" value="NTF2-like_dom_sf"/>
</dbReference>
<dbReference type="GO" id="GO:0046677">
    <property type="term" value="P:response to antibiotic"/>
    <property type="evidence" value="ECO:0007669"/>
    <property type="project" value="InterPro"/>
</dbReference>
<dbReference type="EMBL" id="FNZA01000011">
    <property type="protein sequence ID" value="SEJ59896.1"/>
    <property type="molecule type" value="Genomic_DNA"/>
</dbReference>
<dbReference type="AlphaFoldDB" id="A0A1H7A4Q9"/>
<protein>
    <submittedName>
        <fullName evidence="3">Erythromycin esterase</fullName>
    </submittedName>
</protein>
<dbReference type="PANTHER" id="PTHR31299:SF0">
    <property type="entry name" value="ESTERASE, PUTATIVE (AFU_ORTHOLOGUE AFUA_1G05850)-RELATED"/>
    <property type="match status" value="1"/>
</dbReference>
<dbReference type="SUPFAM" id="SSF54427">
    <property type="entry name" value="NTF2-like"/>
    <property type="match status" value="1"/>
</dbReference>
<evidence type="ECO:0000313" key="3">
    <source>
        <dbReference type="EMBL" id="SEJ59896.1"/>
    </source>
</evidence>
<dbReference type="Gene3D" id="3.10.450.50">
    <property type="match status" value="1"/>
</dbReference>
<dbReference type="PANTHER" id="PTHR31299">
    <property type="entry name" value="ESTERASE, PUTATIVE (AFU_ORTHOLOGUE AFUA_1G05850)-RELATED"/>
    <property type="match status" value="1"/>
</dbReference>
<organism evidence="3 4">
    <name type="scientific">Deinococcus reticulitermitis</name>
    <dbReference type="NCBI Taxonomy" id="856736"/>
    <lineage>
        <taxon>Bacteria</taxon>
        <taxon>Thermotogati</taxon>
        <taxon>Deinococcota</taxon>
        <taxon>Deinococci</taxon>
        <taxon>Deinococcales</taxon>
        <taxon>Deinococcaceae</taxon>
        <taxon>Deinococcus</taxon>
    </lineage>
</organism>
<feature type="domain" description="DUF4440" evidence="2">
    <location>
        <begin position="32"/>
        <end position="143"/>
    </location>
</feature>